<protein>
    <submittedName>
        <fullName evidence="1">Uncharacterized protein</fullName>
    </submittedName>
</protein>
<reference evidence="1" key="1">
    <citation type="submission" date="2014-09" db="EMBL/GenBank/DDBJ databases">
        <authorList>
            <person name="Magalhaes I.L.F."/>
            <person name="Oliveira U."/>
            <person name="Santos F.R."/>
            <person name="Vidigal T.H.D.A."/>
            <person name="Brescovit A.D."/>
            <person name="Santos A.J."/>
        </authorList>
    </citation>
    <scope>NUCLEOTIDE SEQUENCE</scope>
    <source>
        <tissue evidence="1">Shoot tissue taken approximately 20 cm above the soil surface</tissue>
    </source>
</reference>
<evidence type="ECO:0000313" key="1">
    <source>
        <dbReference type="EMBL" id="JAD96892.1"/>
    </source>
</evidence>
<name>A0A0A9ELG1_ARUDO</name>
<accession>A0A0A9ELG1</accession>
<reference evidence="1" key="2">
    <citation type="journal article" date="2015" name="Data Brief">
        <title>Shoot transcriptome of the giant reed, Arundo donax.</title>
        <authorList>
            <person name="Barrero R.A."/>
            <person name="Guerrero F.D."/>
            <person name="Moolhuijzen P."/>
            <person name="Goolsby J.A."/>
            <person name="Tidwell J."/>
            <person name="Bellgard S.E."/>
            <person name="Bellgard M.I."/>
        </authorList>
    </citation>
    <scope>NUCLEOTIDE SEQUENCE</scope>
    <source>
        <tissue evidence="1">Shoot tissue taken approximately 20 cm above the soil surface</tissue>
    </source>
</reference>
<dbReference type="AlphaFoldDB" id="A0A0A9ELG1"/>
<sequence>MVSFTVLSCFATLTIFSIQLYIWLFIRLHTGISYFLEKNRSYSHSACILSLLYLLACH</sequence>
<proteinExistence type="predicted"/>
<dbReference type="EMBL" id="GBRH01201003">
    <property type="protein sequence ID" value="JAD96892.1"/>
    <property type="molecule type" value="Transcribed_RNA"/>
</dbReference>
<organism evidence="1">
    <name type="scientific">Arundo donax</name>
    <name type="common">Giant reed</name>
    <name type="synonym">Donax arundinaceus</name>
    <dbReference type="NCBI Taxonomy" id="35708"/>
    <lineage>
        <taxon>Eukaryota</taxon>
        <taxon>Viridiplantae</taxon>
        <taxon>Streptophyta</taxon>
        <taxon>Embryophyta</taxon>
        <taxon>Tracheophyta</taxon>
        <taxon>Spermatophyta</taxon>
        <taxon>Magnoliopsida</taxon>
        <taxon>Liliopsida</taxon>
        <taxon>Poales</taxon>
        <taxon>Poaceae</taxon>
        <taxon>PACMAD clade</taxon>
        <taxon>Arundinoideae</taxon>
        <taxon>Arundineae</taxon>
        <taxon>Arundo</taxon>
    </lineage>
</organism>